<evidence type="ECO:0000259" key="1">
    <source>
        <dbReference type="PROSITE" id="PS52002"/>
    </source>
</evidence>
<gene>
    <name evidence="2" type="ordered locus">Ngar_c32130</name>
</gene>
<reference evidence="2 3" key="1">
    <citation type="journal article" date="2012" name="Environ. Microbiol.">
        <title>The genome of the ammonia-oxidizing Candidatus Nitrososphaera gargensis: insights into metabolic versatility and environmental adaptations.</title>
        <authorList>
            <person name="Spang A."/>
            <person name="Poehlein A."/>
            <person name="Offre P."/>
            <person name="Zumbragel S."/>
            <person name="Haider S."/>
            <person name="Rychlik N."/>
            <person name="Nowka B."/>
            <person name="Schmeisser C."/>
            <person name="Lebedeva E.V."/>
            <person name="Rattei T."/>
            <person name="Bohm C."/>
            <person name="Schmid M."/>
            <person name="Galushko A."/>
            <person name="Hatzenpichler R."/>
            <person name="Weinmaier T."/>
            <person name="Daniel R."/>
            <person name="Schleper C."/>
            <person name="Spieck E."/>
            <person name="Streit W."/>
            <person name="Wagner M."/>
        </authorList>
    </citation>
    <scope>NUCLEOTIDE SEQUENCE [LARGE SCALE GENOMIC DNA]</scope>
    <source>
        <strain evidence="3">Ga9.2</strain>
    </source>
</reference>
<dbReference type="SUPFAM" id="SSF50182">
    <property type="entry name" value="Sm-like ribonucleoproteins"/>
    <property type="match status" value="1"/>
</dbReference>
<dbReference type="InterPro" id="IPR028277">
    <property type="entry name" value="Lsm_C"/>
</dbReference>
<dbReference type="PROSITE" id="PS52002">
    <property type="entry name" value="SM"/>
    <property type="match status" value="1"/>
</dbReference>
<name>K0INX4_NITGG</name>
<dbReference type="Pfam" id="PF01423">
    <property type="entry name" value="LSM"/>
    <property type="match status" value="1"/>
</dbReference>
<dbReference type="OrthoDB" id="24895at2157"/>
<dbReference type="RefSeq" id="WP_015020662.1">
    <property type="nucleotide sequence ID" value="NC_018719.1"/>
</dbReference>
<dbReference type="InterPro" id="IPR047575">
    <property type="entry name" value="Sm"/>
</dbReference>
<dbReference type="GeneID" id="13797023"/>
<dbReference type="GO" id="GO:0003723">
    <property type="term" value="F:RNA binding"/>
    <property type="evidence" value="ECO:0007669"/>
    <property type="project" value="InterPro"/>
</dbReference>
<dbReference type="InterPro" id="IPR010920">
    <property type="entry name" value="LSM_dom_sf"/>
</dbReference>
<dbReference type="KEGG" id="nga:Ngar_c32130"/>
<dbReference type="EMBL" id="CP002408">
    <property type="protein sequence ID" value="AFU60129.1"/>
    <property type="molecule type" value="Genomic_DNA"/>
</dbReference>
<dbReference type="Proteomes" id="UP000008037">
    <property type="component" value="Chromosome"/>
</dbReference>
<accession>K0INX4</accession>
<dbReference type="Pfam" id="PF14894">
    <property type="entry name" value="Lsm_C"/>
    <property type="match status" value="1"/>
</dbReference>
<evidence type="ECO:0000313" key="2">
    <source>
        <dbReference type="EMBL" id="AFU60129.1"/>
    </source>
</evidence>
<dbReference type="BioCyc" id="CNIT1237085:G1324-3213-MONOMER"/>
<sequence>MAAVVTRKFGEETLQFLGKKVSVETSDQKVYNGTLAGIDEKLDVVLDNVEGRGILKVIINGAFVKEVRLMEKPFDFKALAERLSRVFPGLVKIREDVGAIIVMDKIKVTQSGVEEGSGLAADRVRSIYDEFMRETTKR</sequence>
<proteinExistence type="predicted"/>
<dbReference type="InterPro" id="IPR001163">
    <property type="entry name" value="Sm_dom_euk/arc"/>
</dbReference>
<dbReference type="AlphaFoldDB" id="K0INX4"/>
<dbReference type="Gene3D" id="3.30.310.60">
    <property type="entry name" value="Like-Sm ribonucleoprotein, C-terminal domain"/>
    <property type="match status" value="1"/>
</dbReference>
<dbReference type="InterPro" id="IPR037156">
    <property type="entry name" value="Lsm_C_sf"/>
</dbReference>
<feature type="domain" description="Sm" evidence="1">
    <location>
        <begin position="8"/>
        <end position="73"/>
    </location>
</feature>
<keyword evidence="3" id="KW-1185">Reference proteome</keyword>
<organism evidence="2 3">
    <name type="scientific">Nitrososphaera gargensis (strain Ga9.2)</name>
    <dbReference type="NCBI Taxonomy" id="1237085"/>
    <lineage>
        <taxon>Archaea</taxon>
        <taxon>Nitrososphaerota</taxon>
        <taxon>Nitrososphaeria</taxon>
        <taxon>Nitrososphaerales</taxon>
        <taxon>Nitrososphaeraceae</taxon>
        <taxon>Nitrososphaera</taxon>
    </lineage>
</organism>
<dbReference type="HOGENOM" id="CLU_145829_0_0_2"/>
<keyword evidence="2" id="KW-0687">Ribonucleoprotein</keyword>
<protein>
    <submittedName>
        <fullName evidence="2">Putative Sm-like ribonucleoprotein, core</fullName>
    </submittedName>
</protein>
<dbReference type="InParanoid" id="K0INX4"/>
<dbReference type="STRING" id="1237085.Ngar_c32130"/>
<dbReference type="GO" id="GO:1990904">
    <property type="term" value="C:ribonucleoprotein complex"/>
    <property type="evidence" value="ECO:0007669"/>
    <property type="project" value="UniProtKB-KW"/>
</dbReference>
<dbReference type="Gene3D" id="2.30.30.100">
    <property type="match status" value="1"/>
</dbReference>
<evidence type="ECO:0000313" key="3">
    <source>
        <dbReference type="Proteomes" id="UP000008037"/>
    </source>
</evidence>